<comment type="cofactor">
    <cofactor evidence="3">
        <name>Zn(2+)</name>
        <dbReference type="ChEBI" id="CHEBI:29105"/>
    </cofactor>
    <text evidence="3">Binds 1 zinc ion per subunit.</text>
</comment>
<name>A0A3R9P732_9BACI</name>
<comment type="cofactor">
    <cofactor evidence="3">
        <name>Cu cation</name>
        <dbReference type="ChEBI" id="CHEBI:23378"/>
    </cofactor>
    <text evidence="3">Binds 1 copper ion per subunit.</text>
</comment>
<comment type="catalytic activity">
    <reaction evidence="3">
        <text>2 superoxide + 2 H(+) = H2O2 + O2</text>
        <dbReference type="Rhea" id="RHEA:20696"/>
        <dbReference type="ChEBI" id="CHEBI:15378"/>
        <dbReference type="ChEBI" id="CHEBI:15379"/>
        <dbReference type="ChEBI" id="CHEBI:16240"/>
        <dbReference type="ChEBI" id="CHEBI:18421"/>
        <dbReference type="EC" id="1.15.1.1"/>
    </reaction>
</comment>
<feature type="region of interest" description="Disordered" evidence="4">
    <location>
        <begin position="188"/>
        <end position="223"/>
    </location>
</feature>
<dbReference type="PROSITE" id="PS00332">
    <property type="entry name" value="SOD_CU_ZN_2"/>
    <property type="match status" value="1"/>
</dbReference>
<comment type="caution">
    <text evidence="6">The sequence shown here is derived from an EMBL/GenBank/DDBJ whole genome shotgun (WGS) entry which is preliminary data.</text>
</comment>
<evidence type="ECO:0000256" key="1">
    <source>
        <dbReference type="ARBA" id="ARBA00010457"/>
    </source>
</evidence>
<dbReference type="InterPro" id="IPR018152">
    <property type="entry name" value="SOD_Cu/Zn_BS"/>
</dbReference>
<organism evidence="6 7">
    <name type="scientific">Salibacterium salarium</name>
    <dbReference type="NCBI Taxonomy" id="284579"/>
    <lineage>
        <taxon>Bacteria</taxon>
        <taxon>Bacillati</taxon>
        <taxon>Bacillota</taxon>
        <taxon>Bacilli</taxon>
        <taxon>Bacillales</taxon>
        <taxon>Bacillaceae</taxon>
    </lineage>
</organism>
<feature type="domain" description="Superoxide dismutase copper/zinc binding" evidence="5">
    <location>
        <begin position="76"/>
        <end position="219"/>
    </location>
</feature>
<keyword evidence="3" id="KW-0862">Zinc</keyword>
<comment type="function">
    <text evidence="2">Destroys radicals which are normally produced within the cells and which are toxic to biological systems. May play a role in favoring mycobacterial survival in phagocytes.</text>
</comment>
<dbReference type="GO" id="GO:0004784">
    <property type="term" value="F:superoxide dismutase activity"/>
    <property type="evidence" value="ECO:0007669"/>
    <property type="project" value="UniProtKB-EC"/>
</dbReference>
<feature type="compositionally biased region" description="Polar residues" evidence="4">
    <location>
        <begin position="188"/>
        <end position="198"/>
    </location>
</feature>
<evidence type="ECO:0000256" key="2">
    <source>
        <dbReference type="ARBA" id="ARBA00024900"/>
    </source>
</evidence>
<sequence length="223" mass="23929">MYLKGGGIYYMKKSLFILIVAAVTVLYGCNNNDSENNDEQSLPAEDAEEVLSEVANESGESFAEANMQNTAGDIIGNVRFYEEDQFILAEAMFEEGISSGFHGFHMHETGLCEPEAADGPFTTAGGHYNPEGSSHGNHPGDMTALYGLEDGSSYLVTAIDRLRPEQLINEDLAVIVHSDPNNFANIPDRYTSSESNSPGPDEETLSTGDAGSRTACGVIQASN</sequence>
<evidence type="ECO:0000313" key="6">
    <source>
        <dbReference type="EMBL" id="RSL31685.1"/>
    </source>
</evidence>
<keyword evidence="3" id="KW-0560">Oxidoreductase</keyword>
<dbReference type="EC" id="1.15.1.1" evidence="3"/>
<dbReference type="EMBL" id="RBVX01000022">
    <property type="protein sequence ID" value="RSL31685.1"/>
    <property type="molecule type" value="Genomic_DNA"/>
</dbReference>
<evidence type="ECO:0000256" key="4">
    <source>
        <dbReference type="SAM" id="MobiDB-lite"/>
    </source>
</evidence>
<dbReference type="Proteomes" id="UP000275076">
    <property type="component" value="Unassembled WGS sequence"/>
</dbReference>
<dbReference type="PROSITE" id="PS51257">
    <property type="entry name" value="PROKAR_LIPOPROTEIN"/>
    <property type="match status" value="1"/>
</dbReference>
<dbReference type="AlphaFoldDB" id="A0A3R9P732"/>
<evidence type="ECO:0000256" key="3">
    <source>
        <dbReference type="RuleBase" id="RU000393"/>
    </source>
</evidence>
<comment type="similarity">
    <text evidence="1 3">Belongs to the Cu-Zn superoxide dismutase family.</text>
</comment>
<proteinExistence type="inferred from homology"/>
<dbReference type="Pfam" id="PF00080">
    <property type="entry name" value="Sod_Cu"/>
    <property type="match status" value="1"/>
</dbReference>
<dbReference type="InterPro" id="IPR024134">
    <property type="entry name" value="SOD_Cu/Zn_/chaperone"/>
</dbReference>
<dbReference type="OrthoDB" id="9792957at2"/>
<reference evidence="6 7" key="1">
    <citation type="submission" date="2018-10" db="EMBL/GenBank/DDBJ databases">
        <title>Draft genome sequence of Bacillus salarius IM0101, isolated from a hypersaline soil in Inner Mongolia, China.</title>
        <authorList>
            <person name="Yamprayoonswat W."/>
            <person name="Boonvisut S."/>
            <person name="Jumpathong W."/>
            <person name="Sittihan S."/>
            <person name="Ruangsuj P."/>
            <person name="Wanthongcharoen S."/>
            <person name="Thongpramul N."/>
            <person name="Pimmason S."/>
            <person name="Yu B."/>
            <person name="Yasawong M."/>
        </authorList>
    </citation>
    <scope>NUCLEOTIDE SEQUENCE [LARGE SCALE GENOMIC DNA]</scope>
    <source>
        <strain evidence="6 7">IM0101</strain>
    </source>
</reference>
<dbReference type="GO" id="GO:0005507">
    <property type="term" value="F:copper ion binding"/>
    <property type="evidence" value="ECO:0007669"/>
    <property type="project" value="InterPro"/>
</dbReference>
<dbReference type="InterPro" id="IPR036423">
    <property type="entry name" value="SOD-like_Cu/Zn_dom_sf"/>
</dbReference>
<protein>
    <recommendedName>
        <fullName evidence="3">Superoxide dismutase [Cu-Zn]</fullName>
        <ecNumber evidence="3">1.15.1.1</ecNumber>
    </recommendedName>
</protein>
<dbReference type="SUPFAM" id="SSF49329">
    <property type="entry name" value="Cu,Zn superoxide dismutase-like"/>
    <property type="match status" value="1"/>
</dbReference>
<evidence type="ECO:0000259" key="5">
    <source>
        <dbReference type="Pfam" id="PF00080"/>
    </source>
</evidence>
<gene>
    <name evidence="6" type="ORF">D7Z54_19800</name>
</gene>
<accession>A0A3R9P732</accession>
<keyword evidence="7" id="KW-1185">Reference proteome</keyword>
<keyword evidence="3" id="KW-0186">Copper</keyword>
<dbReference type="Gene3D" id="2.60.40.200">
    <property type="entry name" value="Superoxide dismutase, copper/zinc binding domain"/>
    <property type="match status" value="1"/>
</dbReference>
<dbReference type="PANTHER" id="PTHR10003">
    <property type="entry name" value="SUPEROXIDE DISMUTASE CU-ZN -RELATED"/>
    <property type="match status" value="1"/>
</dbReference>
<dbReference type="InterPro" id="IPR001424">
    <property type="entry name" value="SOD_Cu_Zn_dom"/>
</dbReference>
<evidence type="ECO:0000313" key="7">
    <source>
        <dbReference type="Proteomes" id="UP000275076"/>
    </source>
</evidence>
<keyword evidence="3" id="KW-0479">Metal-binding</keyword>